<proteinExistence type="inferred from homology"/>
<protein>
    <submittedName>
        <fullName evidence="10">Endospore germination permease</fullName>
    </submittedName>
</protein>
<comment type="subcellular location">
    <subcellularLocation>
        <location evidence="1">Membrane</location>
        <topology evidence="1">Multi-pass membrane protein</topology>
    </subcellularLocation>
</comment>
<evidence type="ECO:0000256" key="5">
    <source>
        <dbReference type="ARBA" id="ARBA00022692"/>
    </source>
</evidence>
<feature type="transmembrane region" description="Helical" evidence="9">
    <location>
        <begin position="356"/>
        <end position="378"/>
    </location>
</feature>
<keyword evidence="5 9" id="KW-0812">Transmembrane</keyword>
<dbReference type="Gene3D" id="1.20.1740.10">
    <property type="entry name" value="Amino acid/polyamine transporter I"/>
    <property type="match status" value="1"/>
</dbReference>
<dbReference type="Pfam" id="PF03845">
    <property type="entry name" value="Spore_permease"/>
    <property type="match status" value="1"/>
</dbReference>
<feature type="transmembrane region" description="Helical" evidence="9">
    <location>
        <begin position="238"/>
        <end position="261"/>
    </location>
</feature>
<dbReference type="PANTHER" id="PTHR34975:SF2">
    <property type="entry name" value="SPORE GERMINATION PROTEIN A2"/>
    <property type="match status" value="1"/>
</dbReference>
<comment type="similarity">
    <text evidence="2">Belongs to the amino acid-polyamine-organocation (APC) superfamily. Spore germination protein (SGP) (TC 2.A.3.9) family.</text>
</comment>
<feature type="transmembrane region" description="Helical" evidence="9">
    <location>
        <begin position="64"/>
        <end position="84"/>
    </location>
</feature>
<organism evidence="10 11">
    <name type="scientific">Halobacillus litoralis</name>
    <dbReference type="NCBI Taxonomy" id="45668"/>
    <lineage>
        <taxon>Bacteria</taxon>
        <taxon>Bacillati</taxon>
        <taxon>Bacillota</taxon>
        <taxon>Bacilli</taxon>
        <taxon>Bacillales</taxon>
        <taxon>Bacillaceae</taxon>
        <taxon>Halobacillus</taxon>
    </lineage>
</organism>
<feature type="transmembrane region" description="Helical" evidence="9">
    <location>
        <begin position="141"/>
        <end position="163"/>
    </location>
</feature>
<dbReference type="GO" id="GO:0016020">
    <property type="term" value="C:membrane"/>
    <property type="evidence" value="ECO:0007669"/>
    <property type="project" value="UniProtKB-SubCell"/>
</dbReference>
<dbReference type="InterPro" id="IPR004761">
    <property type="entry name" value="Spore_GerAB"/>
</dbReference>
<feature type="transmembrane region" description="Helical" evidence="9">
    <location>
        <begin position="327"/>
        <end position="344"/>
    </location>
</feature>
<dbReference type="PANTHER" id="PTHR34975">
    <property type="entry name" value="SPORE GERMINATION PROTEIN A2"/>
    <property type="match status" value="1"/>
</dbReference>
<gene>
    <name evidence="10" type="ORF">GLV98_16335</name>
</gene>
<evidence type="ECO:0000256" key="1">
    <source>
        <dbReference type="ARBA" id="ARBA00004141"/>
    </source>
</evidence>
<dbReference type="GO" id="GO:0009847">
    <property type="term" value="P:spore germination"/>
    <property type="evidence" value="ECO:0007669"/>
    <property type="project" value="InterPro"/>
</dbReference>
<evidence type="ECO:0000313" key="11">
    <source>
        <dbReference type="Proteomes" id="UP000447393"/>
    </source>
</evidence>
<keyword evidence="6 9" id="KW-1133">Transmembrane helix</keyword>
<feature type="transmembrane region" description="Helical" evidence="9">
    <location>
        <begin position="110"/>
        <end position="135"/>
    </location>
</feature>
<evidence type="ECO:0000256" key="3">
    <source>
        <dbReference type="ARBA" id="ARBA00022448"/>
    </source>
</evidence>
<evidence type="ECO:0000256" key="4">
    <source>
        <dbReference type="ARBA" id="ARBA00022544"/>
    </source>
</evidence>
<feature type="transmembrane region" description="Helical" evidence="9">
    <location>
        <begin position="204"/>
        <end position="226"/>
    </location>
</feature>
<name>A0A845E5H2_9BACI</name>
<dbReference type="OrthoDB" id="2446105at2"/>
<evidence type="ECO:0000256" key="2">
    <source>
        <dbReference type="ARBA" id="ARBA00007998"/>
    </source>
</evidence>
<feature type="transmembrane region" description="Helical" evidence="9">
    <location>
        <begin position="170"/>
        <end position="192"/>
    </location>
</feature>
<evidence type="ECO:0000256" key="9">
    <source>
        <dbReference type="SAM" id="Phobius"/>
    </source>
</evidence>
<comment type="caution">
    <text evidence="10">The sequence shown here is derived from an EMBL/GenBank/DDBJ whole genome shotgun (WGS) entry which is preliminary data.</text>
</comment>
<dbReference type="NCBIfam" id="TIGR00912">
    <property type="entry name" value="2A0309"/>
    <property type="match status" value="1"/>
</dbReference>
<feature type="compositionally biased region" description="Polar residues" evidence="8">
    <location>
        <begin position="1"/>
        <end position="10"/>
    </location>
</feature>
<dbReference type="AlphaFoldDB" id="A0A845E5H2"/>
<reference evidence="10 11" key="1">
    <citation type="submission" date="2019-11" db="EMBL/GenBank/DDBJ databases">
        <title>Genome sequences of 17 halophilic strains isolated from different environments.</title>
        <authorList>
            <person name="Furrow R.E."/>
        </authorList>
    </citation>
    <scope>NUCLEOTIDE SEQUENCE [LARGE SCALE GENOMIC DNA]</scope>
    <source>
        <strain evidence="10 11">22505_10_Sand</strain>
    </source>
</reference>
<evidence type="ECO:0000256" key="7">
    <source>
        <dbReference type="ARBA" id="ARBA00023136"/>
    </source>
</evidence>
<dbReference type="RefSeq" id="WP_160917140.1">
    <property type="nucleotide sequence ID" value="NZ_WMEZ01000008.1"/>
</dbReference>
<keyword evidence="4" id="KW-0309">Germination</keyword>
<dbReference type="EMBL" id="WMEZ01000008">
    <property type="protein sequence ID" value="MYL51064.1"/>
    <property type="molecule type" value="Genomic_DNA"/>
</dbReference>
<keyword evidence="7 9" id="KW-0472">Membrane</keyword>
<evidence type="ECO:0000313" key="10">
    <source>
        <dbReference type="EMBL" id="MYL51064.1"/>
    </source>
</evidence>
<evidence type="ECO:0000256" key="6">
    <source>
        <dbReference type="ARBA" id="ARBA00022989"/>
    </source>
</evidence>
<sequence length="388" mass="44102">MVMNRTNQSKEVQKSEPPRQKTGNNDQKLSRRQFFFIIVQTQIGVGILSVPYDLHSVAKQAGWISLLLGALAIQVILLGIWVVAKNFPEDTLYTINDKLFTKWIGKPISILYILYFIGVGSLIILLFCRMINMWVLPNTPLWVTSFLLISVCIYMVSGGLIVLGRMYTMLSLLLGLLIFFMIIATKEMHLMYLFPILEAGWGRVFAGINKAIFSFFGFIVSLVIFSKVEGSHVQKLKTIVYAHWFVTTFYMFTVFASFTFFSTSEIQLVPEPVLYMLKAFTLPIIARIDLFFISIWVINVATTLATYLYVASLGLSDLFKRQSQGHFIILIGVIIFSISIYVGLDLSRIQAFNKVVTYSGYIFSVSLPLIMVPLSYFMKNRRKGESSS</sequence>
<dbReference type="Proteomes" id="UP000447393">
    <property type="component" value="Unassembled WGS sequence"/>
</dbReference>
<evidence type="ECO:0000256" key="8">
    <source>
        <dbReference type="SAM" id="MobiDB-lite"/>
    </source>
</evidence>
<feature type="transmembrane region" description="Helical" evidence="9">
    <location>
        <begin position="290"/>
        <end position="315"/>
    </location>
</feature>
<feature type="region of interest" description="Disordered" evidence="8">
    <location>
        <begin position="1"/>
        <end position="26"/>
    </location>
</feature>
<keyword evidence="3" id="KW-0813">Transport</keyword>
<feature type="transmembrane region" description="Helical" evidence="9">
    <location>
        <begin position="34"/>
        <end position="52"/>
    </location>
</feature>
<accession>A0A845E5H2</accession>